<reference evidence="1 2" key="1">
    <citation type="journal article" date="2011" name="Nat. Biotechnol.">
        <title>Comparative genomic analysis of the thermophilic biomass-degrading fungi Myceliophthora thermophila and Thielavia terrestris.</title>
        <authorList>
            <person name="Berka R.M."/>
            <person name="Grigoriev I.V."/>
            <person name="Otillar R."/>
            <person name="Salamov A."/>
            <person name="Grimwood J."/>
            <person name="Reid I."/>
            <person name="Ishmael N."/>
            <person name="John T."/>
            <person name="Darmond C."/>
            <person name="Moisan M.-C."/>
            <person name="Henrissat B."/>
            <person name="Coutinho P.M."/>
            <person name="Lombard V."/>
            <person name="Natvig D.O."/>
            <person name="Lindquist E."/>
            <person name="Schmutz J."/>
            <person name="Lucas S."/>
            <person name="Harris P."/>
            <person name="Powlowski J."/>
            <person name="Bellemare A."/>
            <person name="Taylor D."/>
            <person name="Butler G."/>
            <person name="de Vries R.P."/>
            <person name="Allijn I.E."/>
            <person name="van den Brink J."/>
            <person name="Ushinsky S."/>
            <person name="Storms R."/>
            <person name="Powell A.J."/>
            <person name="Paulsen I.T."/>
            <person name="Elbourne L.D.H."/>
            <person name="Baker S.E."/>
            <person name="Magnuson J."/>
            <person name="LaBoissiere S."/>
            <person name="Clutterbuck A.J."/>
            <person name="Martinez D."/>
            <person name="Wogulis M."/>
            <person name="de Leon A.L."/>
            <person name="Rey M.W."/>
            <person name="Tsang A."/>
        </authorList>
    </citation>
    <scope>NUCLEOTIDE SEQUENCE [LARGE SCALE GENOMIC DNA]</scope>
    <source>
        <strain evidence="2">ATCC 42464 / BCRC 31852 / DSM 1799</strain>
    </source>
</reference>
<dbReference type="InParanoid" id="G2QM07"/>
<dbReference type="KEGG" id="mtm:MYCTH_89991"/>
<protein>
    <submittedName>
        <fullName evidence="1">Uncharacterized protein</fullName>
    </submittedName>
</protein>
<sequence>MSVDRPPPHITRIFEAFRSLFRRCCRVEQHALDDALFRNCRHVDQDALDDFLNEESRRQYFMHSSEKEILLFLCGAAKCCKQPRKRLDYVNLLLTHQLDKWLIQSMRVEMDPASAMLRLSALISLEQLACTVDEDAQKPAMGWLHRFVELMEHGTDLYGPQATHCNYYKTYRHMGCALFRAINSEEFGFIHPLFREDPLCCARGVGCGSFLDEEYWVRRVVEKENY</sequence>
<dbReference type="EMBL" id="CP003007">
    <property type="protein sequence ID" value="AEO60987.1"/>
    <property type="molecule type" value="Genomic_DNA"/>
</dbReference>
<gene>
    <name evidence="1" type="ORF">MYCTH_89991</name>
</gene>
<dbReference type="Proteomes" id="UP000007322">
    <property type="component" value="Chromosome 6"/>
</dbReference>
<dbReference type="GeneID" id="11514447"/>
<evidence type="ECO:0000313" key="2">
    <source>
        <dbReference type="Proteomes" id="UP000007322"/>
    </source>
</evidence>
<evidence type="ECO:0000313" key="1">
    <source>
        <dbReference type="EMBL" id="AEO60987.1"/>
    </source>
</evidence>
<accession>G2QM07</accession>
<dbReference type="VEuPathDB" id="FungiDB:MYCTH_89991"/>
<dbReference type="HOGENOM" id="CLU_1225511_0_0_1"/>
<dbReference type="AlphaFoldDB" id="G2QM07"/>
<dbReference type="RefSeq" id="XP_003666232.1">
    <property type="nucleotide sequence ID" value="XM_003666184.1"/>
</dbReference>
<proteinExistence type="predicted"/>
<name>G2QM07_THET4</name>
<keyword evidence="2" id="KW-1185">Reference proteome</keyword>
<organism evidence="1 2">
    <name type="scientific">Thermothelomyces thermophilus (strain ATCC 42464 / BCRC 31852 / DSM 1799)</name>
    <name type="common">Sporotrichum thermophile</name>
    <dbReference type="NCBI Taxonomy" id="573729"/>
    <lineage>
        <taxon>Eukaryota</taxon>
        <taxon>Fungi</taxon>
        <taxon>Dikarya</taxon>
        <taxon>Ascomycota</taxon>
        <taxon>Pezizomycotina</taxon>
        <taxon>Sordariomycetes</taxon>
        <taxon>Sordariomycetidae</taxon>
        <taxon>Sordariales</taxon>
        <taxon>Chaetomiaceae</taxon>
        <taxon>Thermothelomyces</taxon>
    </lineage>
</organism>